<dbReference type="KEGG" id="afo:Afer_1082"/>
<keyword evidence="4" id="KW-0862">Zinc</keyword>
<dbReference type="STRING" id="525909.Afer_1082"/>
<evidence type="ECO:0000256" key="4">
    <source>
        <dbReference type="ARBA" id="ARBA00022833"/>
    </source>
</evidence>
<dbReference type="HOGENOM" id="CLU_030571_5_4_11"/>
<dbReference type="InterPro" id="IPR001279">
    <property type="entry name" value="Metallo-B-lactamas"/>
</dbReference>
<evidence type="ECO:0000256" key="2">
    <source>
        <dbReference type="ARBA" id="ARBA00022723"/>
    </source>
</evidence>
<accession>C7LZ58</accession>
<dbReference type="SUPFAM" id="SSF56281">
    <property type="entry name" value="Metallo-hydrolase/oxidoreductase"/>
    <property type="match status" value="1"/>
</dbReference>
<dbReference type="PANTHER" id="PTHR46233:SF3">
    <property type="entry name" value="HYDROXYACYLGLUTATHIONE HYDROLASE GLOC"/>
    <property type="match status" value="1"/>
</dbReference>
<organism evidence="6 7">
    <name type="scientific">Acidimicrobium ferrooxidans (strain DSM 10331 / JCM 15462 / NBRC 103882 / ICP)</name>
    <dbReference type="NCBI Taxonomy" id="525909"/>
    <lineage>
        <taxon>Bacteria</taxon>
        <taxon>Bacillati</taxon>
        <taxon>Actinomycetota</taxon>
        <taxon>Acidimicrobiia</taxon>
        <taxon>Acidimicrobiales</taxon>
        <taxon>Acidimicrobiaceae</taxon>
        <taxon>Acidimicrobium</taxon>
    </lineage>
</organism>
<dbReference type="RefSeq" id="WP_015798502.1">
    <property type="nucleotide sequence ID" value="NC_013124.1"/>
</dbReference>
<evidence type="ECO:0000256" key="1">
    <source>
        <dbReference type="ARBA" id="ARBA00001947"/>
    </source>
</evidence>
<evidence type="ECO:0000259" key="5">
    <source>
        <dbReference type="SMART" id="SM00849"/>
    </source>
</evidence>
<dbReference type="GO" id="GO:0046872">
    <property type="term" value="F:metal ion binding"/>
    <property type="evidence" value="ECO:0007669"/>
    <property type="project" value="UniProtKB-KW"/>
</dbReference>
<evidence type="ECO:0000313" key="6">
    <source>
        <dbReference type="EMBL" id="ACU54016.1"/>
    </source>
</evidence>
<dbReference type="EMBL" id="CP001631">
    <property type="protein sequence ID" value="ACU54016.1"/>
    <property type="molecule type" value="Genomic_DNA"/>
</dbReference>
<dbReference type="eggNOG" id="COG0491">
    <property type="taxonomic scope" value="Bacteria"/>
</dbReference>
<dbReference type="AlphaFoldDB" id="C7LZ58"/>
<dbReference type="Gene3D" id="3.60.15.10">
    <property type="entry name" value="Ribonuclease Z/Hydroxyacylglutathione hydrolase-like"/>
    <property type="match status" value="1"/>
</dbReference>
<keyword evidence="3" id="KW-0378">Hydrolase</keyword>
<dbReference type="CDD" id="cd06262">
    <property type="entry name" value="metallo-hydrolase-like_MBL-fold"/>
    <property type="match status" value="1"/>
</dbReference>
<name>C7LZ58_ACIFD</name>
<dbReference type="SMART" id="SM00849">
    <property type="entry name" value="Lactamase_B"/>
    <property type="match status" value="1"/>
</dbReference>
<sequence length="222" mass="23841">MITALSLWVAGTNAWIASADGRECVIVDAPPEPWHIVERLDALGLRVSAIIATHGHLDHIGGMHDLQRARKEDGLVEVWRSPADAHYFVDPLGNAPLLADAVDRSRVTVATPEMIRDLDDGTVVRGAGIELRAIWTPGHTPGSTCLLATIGDEGTVLFSGDHLFAGSIGRTDLPGGSLEHLLASMRDRILPLPDDLVVLPGHGPTTTIGRERATNPYLQDLR</sequence>
<dbReference type="InterPro" id="IPR036866">
    <property type="entry name" value="RibonucZ/Hydroxyglut_hydro"/>
</dbReference>
<evidence type="ECO:0000313" key="7">
    <source>
        <dbReference type="Proteomes" id="UP000000771"/>
    </source>
</evidence>
<dbReference type="Proteomes" id="UP000000771">
    <property type="component" value="Chromosome"/>
</dbReference>
<protein>
    <submittedName>
        <fullName evidence="6">Beta-lactamase domain protein</fullName>
    </submittedName>
</protein>
<feature type="domain" description="Metallo-beta-lactamase" evidence="5">
    <location>
        <begin position="11"/>
        <end position="202"/>
    </location>
</feature>
<reference evidence="6 7" key="1">
    <citation type="journal article" date="2009" name="Stand. Genomic Sci.">
        <title>Complete genome sequence of Acidimicrobium ferrooxidans type strain (ICP).</title>
        <authorList>
            <person name="Clum A."/>
            <person name="Nolan M."/>
            <person name="Lang E."/>
            <person name="Glavina Del Rio T."/>
            <person name="Tice H."/>
            <person name="Copeland A."/>
            <person name="Cheng J.F."/>
            <person name="Lucas S."/>
            <person name="Chen F."/>
            <person name="Bruce D."/>
            <person name="Goodwin L."/>
            <person name="Pitluck S."/>
            <person name="Ivanova N."/>
            <person name="Mavrommatis K."/>
            <person name="Mikhailova N."/>
            <person name="Pati A."/>
            <person name="Chen A."/>
            <person name="Palaniappan K."/>
            <person name="Goker M."/>
            <person name="Spring S."/>
            <person name="Land M."/>
            <person name="Hauser L."/>
            <person name="Chang Y.J."/>
            <person name="Jeffries C.C."/>
            <person name="Chain P."/>
            <person name="Bristow J."/>
            <person name="Eisen J.A."/>
            <person name="Markowitz V."/>
            <person name="Hugenholtz P."/>
            <person name="Kyrpides N.C."/>
            <person name="Klenk H.P."/>
            <person name="Lapidus A."/>
        </authorList>
    </citation>
    <scope>NUCLEOTIDE SEQUENCE [LARGE SCALE GENOMIC DNA]</scope>
    <source>
        <strain evidence="7">DSM 10331 / JCM 15462 / NBRC 103882 / ICP</strain>
    </source>
</reference>
<dbReference type="InterPro" id="IPR051453">
    <property type="entry name" value="MBL_Glyoxalase_II"/>
</dbReference>
<keyword evidence="7" id="KW-1185">Reference proteome</keyword>
<gene>
    <name evidence="6" type="ordered locus">Afer_1082</name>
</gene>
<keyword evidence="2" id="KW-0479">Metal-binding</keyword>
<evidence type="ECO:0000256" key="3">
    <source>
        <dbReference type="ARBA" id="ARBA00022801"/>
    </source>
</evidence>
<dbReference type="Pfam" id="PF00753">
    <property type="entry name" value="Lactamase_B"/>
    <property type="match status" value="1"/>
</dbReference>
<proteinExistence type="predicted"/>
<comment type="cofactor">
    <cofactor evidence="1">
        <name>Zn(2+)</name>
        <dbReference type="ChEBI" id="CHEBI:29105"/>
    </cofactor>
</comment>
<dbReference type="PANTHER" id="PTHR46233">
    <property type="entry name" value="HYDROXYACYLGLUTATHIONE HYDROLASE GLOC"/>
    <property type="match status" value="1"/>
</dbReference>
<dbReference type="GO" id="GO:0016787">
    <property type="term" value="F:hydrolase activity"/>
    <property type="evidence" value="ECO:0007669"/>
    <property type="project" value="UniProtKB-KW"/>
</dbReference>